<comment type="caution">
    <text evidence="1">The sequence shown here is derived from an EMBL/GenBank/DDBJ whole genome shotgun (WGS) entry which is preliminary data.</text>
</comment>
<proteinExistence type="predicted"/>
<name>A0A2N0ZJ61_9BACI</name>
<dbReference type="EMBL" id="PISD01000013">
    <property type="protein sequence ID" value="PKG29555.1"/>
    <property type="molecule type" value="Genomic_DNA"/>
</dbReference>
<dbReference type="Proteomes" id="UP000233343">
    <property type="component" value="Unassembled WGS sequence"/>
</dbReference>
<keyword evidence="2" id="KW-1185">Reference proteome</keyword>
<protein>
    <submittedName>
        <fullName evidence="1">Uncharacterized protein</fullName>
    </submittedName>
</protein>
<gene>
    <name evidence="1" type="ORF">CWS20_06670</name>
</gene>
<dbReference type="AlphaFoldDB" id="A0A2N0ZJ61"/>
<reference evidence="1 2" key="1">
    <citation type="journal article" date="2010" name="Int. J. Syst. Evol. Microbiol.">
        <title>Bacillus horneckiae sp. nov., isolated from a spacecraft-assembly clean room.</title>
        <authorList>
            <person name="Vaishampayan P."/>
            <person name="Probst A."/>
            <person name="Krishnamurthi S."/>
            <person name="Ghosh S."/>
            <person name="Osman S."/>
            <person name="McDowall A."/>
            <person name="Ruckmani A."/>
            <person name="Mayilraj S."/>
            <person name="Venkateswaran K."/>
        </authorList>
    </citation>
    <scope>NUCLEOTIDE SEQUENCE [LARGE SCALE GENOMIC DNA]</scope>
    <source>
        <strain evidence="2">1PO1SC</strain>
    </source>
</reference>
<evidence type="ECO:0000313" key="2">
    <source>
        <dbReference type="Proteomes" id="UP000233343"/>
    </source>
</evidence>
<accession>A0A2N0ZJ61</accession>
<evidence type="ECO:0000313" key="1">
    <source>
        <dbReference type="EMBL" id="PKG29555.1"/>
    </source>
</evidence>
<sequence length="73" mass="8589">MFEILEIASESIREKEAWREGWLAVKTTIRFDGTKMDREDLTRLNTLAENLEPKTLIERARLYALLIVGVHWT</sequence>
<organism evidence="1 2">
    <name type="scientific">Cytobacillus horneckiae</name>
    <dbReference type="NCBI Taxonomy" id="549687"/>
    <lineage>
        <taxon>Bacteria</taxon>
        <taxon>Bacillati</taxon>
        <taxon>Bacillota</taxon>
        <taxon>Bacilli</taxon>
        <taxon>Bacillales</taxon>
        <taxon>Bacillaceae</taxon>
        <taxon>Cytobacillus</taxon>
    </lineage>
</organism>